<feature type="domain" description="C2H2-type" evidence="16">
    <location>
        <begin position="316"/>
        <end position="343"/>
    </location>
</feature>
<feature type="domain" description="C2H2-type" evidence="16">
    <location>
        <begin position="344"/>
        <end position="371"/>
    </location>
</feature>
<dbReference type="AlphaFoldDB" id="A0A8C0DT15"/>
<dbReference type="PROSITE" id="PS50157">
    <property type="entry name" value="ZINC_FINGER_C2H2_2"/>
    <property type="match status" value="4"/>
</dbReference>
<name>A0A8C0DT15_BALMU</name>
<evidence type="ECO:0000256" key="13">
    <source>
        <dbReference type="PROSITE-ProRule" id="PRU00042"/>
    </source>
</evidence>
<dbReference type="CDD" id="cd07765">
    <property type="entry name" value="KRAB_A-box"/>
    <property type="match status" value="1"/>
</dbReference>
<sequence length="467" mass="52815">MWGQDASLQESPPPDPEIFRQRFRHFCYQNTFGPREWLRPEINTKEQIVELLVLEQFLSILPKELQVWLQEYRPDSGEEAVTLLEDLELDLSGQQVPGQVHGPEMLARGMVPLDPSHFKHSSRKPRLLQPRALPATHVPAPHHEGGPRDQAMASALFSADSQAMVKIEDMAVSLILEEWECQNLAQRNLNRDTRQENYGNVISQGCENRNENEESTSKAEIAEDSASHGETTGKFQKDFGEKREQQGRVVDRQQRNPEEKTGKEKRDPGPATVKEKKNPSTGEQGPREKGKGLGRSFSLSSNFNTPEEVPTGAKSHRRDECGKCFTRSSSLIRHKVIHTGEKPYECSECGKAFSLNSNLVLHQRIHTGEKPHECNECGKAFSHSSNLILHQRIHSGEKPYECNECGKAFSQSSDLTKHQRIHTGKSPMNDRSTHTGKCQAFSNEETFKALLNSSQPQYIIERLRLAL</sequence>
<dbReference type="Gene3D" id="3.30.160.60">
    <property type="entry name" value="Classic Zinc Finger"/>
    <property type="match status" value="4"/>
</dbReference>
<dbReference type="FunFam" id="3.30.160.60:FF:000496">
    <property type="entry name" value="Zinc finger with KRAB and SCAN domains 1"/>
    <property type="match status" value="1"/>
</dbReference>
<evidence type="ECO:0000256" key="14">
    <source>
        <dbReference type="PROSITE-ProRule" id="PRU00187"/>
    </source>
</evidence>
<feature type="compositionally biased region" description="Basic and acidic residues" evidence="15">
    <location>
        <begin position="235"/>
        <end position="278"/>
    </location>
</feature>
<dbReference type="GO" id="GO:0042802">
    <property type="term" value="F:identical protein binding"/>
    <property type="evidence" value="ECO:0007669"/>
    <property type="project" value="UniProtKB-ARBA"/>
</dbReference>
<evidence type="ECO:0000256" key="3">
    <source>
        <dbReference type="ARBA" id="ARBA00006991"/>
    </source>
</evidence>
<keyword evidence="9" id="KW-0805">Transcription regulation</keyword>
<evidence type="ECO:0000256" key="10">
    <source>
        <dbReference type="ARBA" id="ARBA00023125"/>
    </source>
</evidence>
<keyword evidence="8" id="KW-0862">Zinc</keyword>
<evidence type="ECO:0000313" key="19">
    <source>
        <dbReference type="Ensembl" id="ENSBMSP00010024479.1"/>
    </source>
</evidence>
<dbReference type="PANTHER" id="PTHR23235">
    <property type="entry name" value="KRUEPPEL-LIKE TRANSCRIPTION FACTOR"/>
    <property type="match status" value="1"/>
</dbReference>
<dbReference type="PROSITE" id="PS50804">
    <property type="entry name" value="SCAN_BOX"/>
    <property type="match status" value="1"/>
</dbReference>
<dbReference type="InterPro" id="IPR013087">
    <property type="entry name" value="Znf_C2H2_type"/>
</dbReference>
<dbReference type="Gene3D" id="6.10.140.140">
    <property type="match status" value="1"/>
</dbReference>
<evidence type="ECO:0000256" key="5">
    <source>
        <dbReference type="ARBA" id="ARBA00022723"/>
    </source>
</evidence>
<dbReference type="InterPro" id="IPR036051">
    <property type="entry name" value="KRAB_dom_sf"/>
</dbReference>
<keyword evidence="10" id="KW-0238">DNA-binding</keyword>
<dbReference type="FunFam" id="3.30.160.60:FF:002402">
    <property type="entry name" value="Zinc finger protein 347"/>
    <property type="match status" value="1"/>
</dbReference>
<evidence type="ECO:0008006" key="20">
    <source>
        <dbReference type="Google" id="ProtNLM"/>
    </source>
</evidence>
<dbReference type="Pfam" id="PF01352">
    <property type="entry name" value="KRAB"/>
    <property type="match status" value="1"/>
</dbReference>
<feature type="region of interest" description="Disordered" evidence="15">
    <location>
        <begin position="416"/>
        <end position="436"/>
    </location>
</feature>
<dbReference type="OMA" id="XHTRERA"/>
<dbReference type="GO" id="GO:0005634">
    <property type="term" value="C:nucleus"/>
    <property type="evidence" value="ECO:0007669"/>
    <property type="project" value="UniProtKB-SubCell"/>
</dbReference>
<keyword evidence="7 13" id="KW-0863">Zinc-finger</keyword>
<feature type="domain" description="KRAB" evidence="18">
    <location>
        <begin position="165"/>
        <end position="238"/>
    </location>
</feature>
<keyword evidence="11" id="KW-0804">Transcription</keyword>
<evidence type="ECO:0000256" key="1">
    <source>
        <dbReference type="ARBA" id="ARBA00003767"/>
    </source>
</evidence>
<dbReference type="CDD" id="cd07936">
    <property type="entry name" value="SCAN"/>
    <property type="match status" value="1"/>
</dbReference>
<dbReference type="PANTHER" id="PTHR23235:SF142">
    <property type="entry name" value="ZINC FINGER PROTEIN 384"/>
    <property type="match status" value="1"/>
</dbReference>
<feature type="compositionally biased region" description="Basic and acidic residues" evidence="15">
    <location>
        <begin position="208"/>
        <end position="227"/>
    </location>
</feature>
<dbReference type="PROSITE" id="PS50805">
    <property type="entry name" value="KRAB"/>
    <property type="match status" value="1"/>
</dbReference>
<feature type="domain" description="C2H2-type" evidence="16">
    <location>
        <begin position="400"/>
        <end position="427"/>
    </location>
</feature>
<dbReference type="InterPro" id="IPR036236">
    <property type="entry name" value="Znf_C2H2_sf"/>
</dbReference>
<dbReference type="SUPFAM" id="SSF57667">
    <property type="entry name" value="beta-beta-alpha zinc fingers"/>
    <property type="match status" value="2"/>
</dbReference>
<dbReference type="SUPFAM" id="SSF109640">
    <property type="entry name" value="KRAB domain (Kruppel-associated box)"/>
    <property type="match status" value="1"/>
</dbReference>
<evidence type="ECO:0000256" key="11">
    <source>
        <dbReference type="ARBA" id="ARBA00023163"/>
    </source>
</evidence>
<evidence type="ECO:0000256" key="7">
    <source>
        <dbReference type="ARBA" id="ARBA00022771"/>
    </source>
</evidence>
<comment type="subcellular location">
    <subcellularLocation>
        <location evidence="2 14">Nucleus</location>
    </subcellularLocation>
</comment>
<dbReference type="Gene3D" id="1.10.4020.10">
    <property type="entry name" value="DNA breaking-rejoining enzymes"/>
    <property type="match status" value="1"/>
</dbReference>
<evidence type="ECO:0000256" key="15">
    <source>
        <dbReference type="SAM" id="MobiDB-lite"/>
    </source>
</evidence>
<evidence type="ECO:0000256" key="8">
    <source>
        <dbReference type="ARBA" id="ARBA00022833"/>
    </source>
</evidence>
<comment type="similarity">
    <text evidence="3">Belongs to the krueppel C2H2-type zinc-finger protein family.</text>
</comment>
<dbReference type="GO" id="GO:0000978">
    <property type="term" value="F:RNA polymerase II cis-regulatory region sequence-specific DNA binding"/>
    <property type="evidence" value="ECO:0007669"/>
    <property type="project" value="TreeGrafter"/>
</dbReference>
<dbReference type="SMART" id="SM00355">
    <property type="entry name" value="ZnF_C2H2"/>
    <property type="match status" value="4"/>
</dbReference>
<dbReference type="PROSITE" id="PS00028">
    <property type="entry name" value="ZINC_FINGER_C2H2_1"/>
    <property type="match status" value="3"/>
</dbReference>
<evidence type="ECO:0000259" key="16">
    <source>
        <dbReference type="PROSITE" id="PS50157"/>
    </source>
</evidence>
<dbReference type="Ensembl" id="ENSBMST00010026967.1">
    <property type="protein sequence ID" value="ENSBMSP00010024479.1"/>
    <property type="gene ID" value="ENSBMSG00010017732.1"/>
</dbReference>
<evidence type="ECO:0000256" key="9">
    <source>
        <dbReference type="ARBA" id="ARBA00023015"/>
    </source>
</evidence>
<dbReference type="SUPFAM" id="SSF47353">
    <property type="entry name" value="Retrovirus capsid dimerization domain-like"/>
    <property type="match status" value="1"/>
</dbReference>
<accession>A0A8C0DT15</accession>
<organism evidence="19">
    <name type="scientific">Balaenoptera musculus</name>
    <name type="common">Blue whale</name>
    <dbReference type="NCBI Taxonomy" id="9771"/>
    <lineage>
        <taxon>Eukaryota</taxon>
        <taxon>Metazoa</taxon>
        <taxon>Chordata</taxon>
        <taxon>Craniata</taxon>
        <taxon>Vertebrata</taxon>
        <taxon>Euteleostomi</taxon>
        <taxon>Mammalia</taxon>
        <taxon>Eutheria</taxon>
        <taxon>Laurasiatheria</taxon>
        <taxon>Artiodactyla</taxon>
        <taxon>Whippomorpha</taxon>
        <taxon>Cetacea</taxon>
        <taxon>Mysticeti</taxon>
        <taxon>Balaenopteridae</taxon>
        <taxon>Balaenoptera</taxon>
    </lineage>
</organism>
<protein>
    <recommendedName>
        <fullName evidence="20">Zinc finger protein with KRAB and SCAN domains 1</fullName>
    </recommendedName>
</protein>
<keyword evidence="12 14" id="KW-0539">Nucleus</keyword>
<keyword evidence="4" id="KW-0597">Phosphoprotein</keyword>
<reference evidence="19" key="1">
    <citation type="submission" date="2023-09" db="UniProtKB">
        <authorList>
            <consortium name="Ensembl"/>
        </authorList>
    </citation>
    <scope>IDENTIFICATION</scope>
</reference>
<keyword evidence="5" id="KW-0479">Metal-binding</keyword>
<dbReference type="InterPro" id="IPR001909">
    <property type="entry name" value="KRAB"/>
</dbReference>
<evidence type="ECO:0000259" key="18">
    <source>
        <dbReference type="PROSITE" id="PS50805"/>
    </source>
</evidence>
<dbReference type="GO" id="GO:0008270">
    <property type="term" value="F:zinc ion binding"/>
    <property type="evidence" value="ECO:0007669"/>
    <property type="project" value="UniProtKB-KW"/>
</dbReference>
<dbReference type="FunFam" id="3.30.160.60:FF:004137">
    <property type="match status" value="1"/>
</dbReference>
<dbReference type="SMART" id="SM00431">
    <property type="entry name" value="SCAN"/>
    <property type="match status" value="1"/>
</dbReference>
<keyword evidence="6" id="KW-0677">Repeat</keyword>
<feature type="domain" description="SCAN box" evidence="17">
    <location>
        <begin position="20"/>
        <end position="91"/>
    </location>
</feature>
<evidence type="ECO:0000256" key="4">
    <source>
        <dbReference type="ARBA" id="ARBA00022553"/>
    </source>
</evidence>
<dbReference type="SMART" id="SM00349">
    <property type="entry name" value="KRAB"/>
    <property type="match status" value="1"/>
</dbReference>
<proteinExistence type="inferred from homology"/>
<dbReference type="FunFam" id="3.30.160.60:FF:000944">
    <property type="entry name" value="zinc finger protein 232 isoform X1"/>
    <property type="match status" value="1"/>
</dbReference>
<evidence type="ECO:0000256" key="12">
    <source>
        <dbReference type="ARBA" id="ARBA00023242"/>
    </source>
</evidence>
<dbReference type="GeneTree" id="ENSGT00940000161592"/>
<comment type="function">
    <text evidence="1">May be involved in transcriptional regulation.</text>
</comment>
<evidence type="ECO:0000256" key="6">
    <source>
        <dbReference type="ARBA" id="ARBA00022737"/>
    </source>
</evidence>
<dbReference type="InterPro" id="IPR003309">
    <property type="entry name" value="SCAN_dom"/>
</dbReference>
<dbReference type="FunFam" id="3.30.160.60:FF:000330">
    <property type="entry name" value="Zinc finger with KRAB and SCAN domains 1"/>
    <property type="match status" value="1"/>
</dbReference>
<dbReference type="Pfam" id="PF00096">
    <property type="entry name" value="zf-C2H2"/>
    <property type="match status" value="4"/>
</dbReference>
<dbReference type="InterPro" id="IPR038269">
    <property type="entry name" value="SCAN_sf"/>
</dbReference>
<evidence type="ECO:0000256" key="2">
    <source>
        <dbReference type="ARBA" id="ARBA00004123"/>
    </source>
</evidence>
<feature type="region of interest" description="Disordered" evidence="15">
    <location>
        <begin position="202"/>
        <end position="319"/>
    </location>
</feature>
<evidence type="ECO:0000259" key="17">
    <source>
        <dbReference type="PROSITE" id="PS50804"/>
    </source>
</evidence>
<dbReference type="Pfam" id="PF02023">
    <property type="entry name" value="SCAN"/>
    <property type="match status" value="1"/>
</dbReference>
<feature type="domain" description="C2H2-type" evidence="16">
    <location>
        <begin position="372"/>
        <end position="399"/>
    </location>
</feature>
<dbReference type="GO" id="GO:0000981">
    <property type="term" value="F:DNA-binding transcription factor activity, RNA polymerase II-specific"/>
    <property type="evidence" value="ECO:0007669"/>
    <property type="project" value="TreeGrafter"/>
</dbReference>